<dbReference type="SUPFAM" id="SSF82649">
    <property type="entry name" value="SufE/NifU"/>
    <property type="match status" value="1"/>
</dbReference>
<gene>
    <name evidence="2" type="ORF">dnm_084030</name>
</gene>
<dbReference type="GO" id="GO:0005506">
    <property type="term" value="F:iron ion binding"/>
    <property type="evidence" value="ECO:0007669"/>
    <property type="project" value="InterPro"/>
</dbReference>
<name>A0A975GSR1_9BACT</name>
<dbReference type="CDD" id="cd06664">
    <property type="entry name" value="IscU_like"/>
    <property type="match status" value="1"/>
</dbReference>
<accession>A0A975GSR1</accession>
<organism evidence="2 3">
    <name type="scientific">Desulfonema magnum</name>
    <dbReference type="NCBI Taxonomy" id="45655"/>
    <lineage>
        <taxon>Bacteria</taxon>
        <taxon>Pseudomonadati</taxon>
        <taxon>Thermodesulfobacteriota</taxon>
        <taxon>Desulfobacteria</taxon>
        <taxon>Desulfobacterales</taxon>
        <taxon>Desulfococcaceae</taxon>
        <taxon>Desulfonema</taxon>
    </lineage>
</organism>
<dbReference type="AlphaFoldDB" id="A0A975GSR1"/>
<proteinExistence type="predicted"/>
<dbReference type="RefSeq" id="WP_207679737.1">
    <property type="nucleotide sequence ID" value="NZ_CP061800.1"/>
</dbReference>
<dbReference type="InterPro" id="IPR002871">
    <property type="entry name" value="NIF_FeS_clus_asmbl_NifU_N"/>
</dbReference>
<dbReference type="GO" id="GO:0051536">
    <property type="term" value="F:iron-sulfur cluster binding"/>
    <property type="evidence" value="ECO:0007669"/>
    <property type="project" value="InterPro"/>
</dbReference>
<reference evidence="2" key="1">
    <citation type="journal article" date="2021" name="Microb. Physiol.">
        <title>Proteogenomic Insights into the Physiology of Marine, Sulfate-Reducing, Filamentous Desulfonema limicola and Desulfonema magnum.</title>
        <authorList>
            <person name="Schnaars V."/>
            <person name="Wohlbrand L."/>
            <person name="Scheve S."/>
            <person name="Hinrichs C."/>
            <person name="Reinhardt R."/>
            <person name="Rabus R."/>
        </authorList>
    </citation>
    <scope>NUCLEOTIDE SEQUENCE</scope>
    <source>
        <strain evidence="2">4be13</strain>
    </source>
</reference>
<dbReference type="Pfam" id="PF01592">
    <property type="entry name" value="NifU_N"/>
    <property type="match status" value="1"/>
</dbReference>
<dbReference type="Proteomes" id="UP000663722">
    <property type="component" value="Chromosome"/>
</dbReference>
<sequence>MTDPLDAFIDSLQEKIFDEARHTFGKSGFERWRNPRYRGRLDNFDVHARVTGDCGDTMEIFLKIDNDRVSEASYMTDGCGTSNVCGSFAAELAIDKTIDELADITGESILANLGHLADDEQHCAFLAAGTVQEAVRIHMTKPVVSCQ</sequence>
<dbReference type="KEGG" id="dmm:dnm_084030"/>
<evidence type="ECO:0000313" key="2">
    <source>
        <dbReference type="EMBL" id="QTA92325.1"/>
    </source>
</evidence>
<evidence type="ECO:0000313" key="3">
    <source>
        <dbReference type="Proteomes" id="UP000663722"/>
    </source>
</evidence>
<dbReference type="Gene3D" id="3.90.1010.10">
    <property type="match status" value="1"/>
</dbReference>
<dbReference type="PANTHER" id="PTHR10093">
    <property type="entry name" value="IRON-SULFUR CLUSTER ASSEMBLY ENZYME NIFU HOMOLOG"/>
    <property type="match status" value="1"/>
</dbReference>
<feature type="domain" description="NIF system FeS cluster assembly NifU N-terminal" evidence="1">
    <location>
        <begin position="29"/>
        <end position="141"/>
    </location>
</feature>
<dbReference type="GO" id="GO:0016226">
    <property type="term" value="P:iron-sulfur cluster assembly"/>
    <property type="evidence" value="ECO:0007669"/>
    <property type="project" value="InterPro"/>
</dbReference>
<dbReference type="EMBL" id="CP061800">
    <property type="protein sequence ID" value="QTA92325.1"/>
    <property type="molecule type" value="Genomic_DNA"/>
</dbReference>
<evidence type="ECO:0000259" key="1">
    <source>
        <dbReference type="Pfam" id="PF01592"/>
    </source>
</evidence>
<keyword evidence="3" id="KW-1185">Reference proteome</keyword>
<protein>
    <submittedName>
        <fullName evidence="2">Iron-sulfur cluster assembly protein, NifU-like</fullName>
    </submittedName>
</protein>